<reference evidence="2" key="1">
    <citation type="submission" date="2016-09" db="EMBL/GenBank/DDBJ databases">
        <authorList>
            <person name="Gulvik C.A."/>
        </authorList>
    </citation>
    <scope>NUCLEOTIDE SEQUENCE [LARGE SCALE GENOMIC DNA]</scope>
    <source>
        <strain evidence="2">LMG 26676</strain>
    </source>
</reference>
<dbReference type="Proteomes" id="UP000094469">
    <property type="component" value="Unassembled WGS sequence"/>
</dbReference>
<accession>A0A1E5HDN0</accession>
<gene>
    <name evidence="1" type="ORF">BCR24_13765</name>
</gene>
<protein>
    <recommendedName>
        <fullName evidence="3">Molybdopterin-guanine dinucleotide biosynthesis protein B (MobB) domain-containing protein</fullName>
    </recommendedName>
</protein>
<dbReference type="AlphaFoldDB" id="A0A1E5HDN0"/>
<comment type="caution">
    <text evidence="1">The sequence shown here is derived from an EMBL/GenBank/DDBJ whole genome shotgun (WGS) entry which is preliminary data.</text>
</comment>
<name>A0A1E5HDN0_9ENTE</name>
<keyword evidence="2" id="KW-1185">Reference proteome</keyword>
<dbReference type="OrthoDB" id="5431388at2"/>
<evidence type="ECO:0000313" key="1">
    <source>
        <dbReference type="EMBL" id="OEG23057.1"/>
    </source>
</evidence>
<proteinExistence type="predicted"/>
<sequence>MRQRVSMKSIEVLDLIQIGSTGRNSGKTTLAKKLIAENYQRFSIYGLKIITISGRRGQCQRGEVGCGICTSIEEGYELIEETNRIGTKDTMQLLKAGCKKVYLLKVFHDHLLEGFLTFLQVVPRDTVIVCESNSLREVVKPGIFVMMANQKSIKKTAANVIQYADLILNTPELPETIRLIKDQEGVHFSKNSVEDRREKVWVH</sequence>
<dbReference type="EMBL" id="MIKC01000008">
    <property type="protein sequence ID" value="OEG23057.1"/>
    <property type="molecule type" value="Genomic_DNA"/>
</dbReference>
<evidence type="ECO:0008006" key="3">
    <source>
        <dbReference type="Google" id="ProtNLM"/>
    </source>
</evidence>
<dbReference type="STRING" id="1131292.BCR24_13765"/>
<organism evidence="1 2">
    <name type="scientific">Enterococcus ureilyticus</name>
    <dbReference type="NCBI Taxonomy" id="1131292"/>
    <lineage>
        <taxon>Bacteria</taxon>
        <taxon>Bacillati</taxon>
        <taxon>Bacillota</taxon>
        <taxon>Bacilli</taxon>
        <taxon>Lactobacillales</taxon>
        <taxon>Enterococcaceae</taxon>
        <taxon>Enterococcus</taxon>
    </lineage>
</organism>
<evidence type="ECO:0000313" key="2">
    <source>
        <dbReference type="Proteomes" id="UP000094469"/>
    </source>
</evidence>